<keyword evidence="6 9" id="KW-0418">Kinase</keyword>
<evidence type="ECO:0000256" key="8">
    <source>
        <dbReference type="ARBA" id="ARBA00032554"/>
    </source>
</evidence>
<keyword evidence="13" id="KW-1185">Reference proteome</keyword>
<feature type="active site" evidence="9">
    <location>
        <position position="17"/>
    </location>
</feature>
<keyword evidence="5 9" id="KW-0547">Nucleotide-binding</keyword>
<feature type="domain" description="GHMP kinase N-terminal" evidence="10">
    <location>
        <begin position="83"/>
        <end position="172"/>
    </location>
</feature>
<dbReference type="SUPFAM" id="SSF55060">
    <property type="entry name" value="GHMP Kinase, C-terminal domain"/>
    <property type="match status" value="1"/>
</dbReference>
<dbReference type="Pfam" id="PF00288">
    <property type="entry name" value="GHMP_kinases_N"/>
    <property type="match status" value="1"/>
</dbReference>
<dbReference type="Proteomes" id="UP001180840">
    <property type="component" value="Unassembled WGS sequence"/>
</dbReference>
<accession>A0ABU1ZVA8</accession>
<dbReference type="PANTHER" id="PTHR43527:SF2">
    <property type="entry name" value="4-DIPHOSPHOCYTIDYL-2-C-METHYL-D-ERYTHRITOL KINASE, CHLOROPLASTIC"/>
    <property type="match status" value="1"/>
</dbReference>
<evidence type="ECO:0000256" key="4">
    <source>
        <dbReference type="ARBA" id="ARBA00022679"/>
    </source>
</evidence>
<name>A0ABU1ZVA8_9CORY</name>
<dbReference type="Gene3D" id="3.30.230.10">
    <property type="match status" value="1"/>
</dbReference>
<evidence type="ECO:0000256" key="7">
    <source>
        <dbReference type="ARBA" id="ARBA00022840"/>
    </source>
</evidence>
<evidence type="ECO:0000313" key="12">
    <source>
        <dbReference type="EMBL" id="MDR7328862.1"/>
    </source>
</evidence>
<evidence type="ECO:0000313" key="13">
    <source>
        <dbReference type="Proteomes" id="UP001180840"/>
    </source>
</evidence>
<comment type="similarity">
    <text evidence="1 9">Belongs to the GHMP kinase family. IspE subfamily.</text>
</comment>
<feature type="binding site" evidence="9">
    <location>
        <begin position="117"/>
        <end position="127"/>
    </location>
    <ligand>
        <name>ATP</name>
        <dbReference type="ChEBI" id="CHEBI:30616"/>
    </ligand>
</feature>
<dbReference type="Gene3D" id="3.30.70.890">
    <property type="entry name" value="GHMP kinase, C-terminal domain"/>
    <property type="match status" value="1"/>
</dbReference>
<evidence type="ECO:0000259" key="10">
    <source>
        <dbReference type="Pfam" id="PF00288"/>
    </source>
</evidence>
<dbReference type="InterPro" id="IPR013750">
    <property type="entry name" value="GHMP_kinase_C_dom"/>
</dbReference>
<comment type="caution">
    <text evidence="12">The sequence shown here is derived from an EMBL/GenBank/DDBJ whole genome shotgun (WGS) entry which is preliminary data.</text>
</comment>
<evidence type="ECO:0000256" key="5">
    <source>
        <dbReference type="ARBA" id="ARBA00022741"/>
    </source>
</evidence>
<evidence type="ECO:0000256" key="3">
    <source>
        <dbReference type="ARBA" id="ARBA00017473"/>
    </source>
</evidence>
<keyword evidence="7 9" id="KW-0067">ATP-binding</keyword>
<evidence type="ECO:0000256" key="2">
    <source>
        <dbReference type="ARBA" id="ARBA00012052"/>
    </source>
</evidence>
<sequence length="329" mass="33703">MTGPAAVPLATARAHAKVNLHLGVGPAREDGYHELSTVFQSVSVSDVVTLHADDAPAPGGPGVVTGLRLSSGANPEVPLDAGNLAWRAVEAVVSEYRREHGPRELPGVLLDLHKSIPVAGGMAGGSADAAAALVAADAWLAEEYGVAPRGVDKLLGLGAGLGADVPFTLKGGSALGTDRGDRLTTMMSRGPFHWAMITNARGLSTGAVFAKLDEMRAADPAKETLQPHLDTGAVSHAMISGDPYQLGPALHNDLQPATLTLRPDLRKIHDAGMNAGAINGIISGSGPTWAFLCEDEAAAQEVVDQVSADIAPASGMVVRSPDAGAHLLY</sequence>
<proteinExistence type="inferred from homology"/>
<comment type="function">
    <text evidence="9">Catalyzes the phosphorylation of the position 2 hydroxy group of 4-diphosphocytidyl-2C-methyl-D-erythritol.</text>
</comment>
<evidence type="ECO:0000256" key="6">
    <source>
        <dbReference type="ARBA" id="ARBA00022777"/>
    </source>
</evidence>
<dbReference type="NCBIfam" id="NF002870">
    <property type="entry name" value="PRK03188.1"/>
    <property type="match status" value="1"/>
</dbReference>
<dbReference type="PANTHER" id="PTHR43527">
    <property type="entry name" value="4-DIPHOSPHOCYTIDYL-2-C-METHYL-D-ERYTHRITOL KINASE, CHLOROPLASTIC"/>
    <property type="match status" value="1"/>
</dbReference>
<dbReference type="EMBL" id="JAVDXZ010000001">
    <property type="protein sequence ID" value="MDR7328862.1"/>
    <property type="molecule type" value="Genomic_DNA"/>
</dbReference>
<dbReference type="SUPFAM" id="SSF54211">
    <property type="entry name" value="Ribosomal protein S5 domain 2-like"/>
    <property type="match status" value="1"/>
</dbReference>
<dbReference type="PIRSF" id="PIRSF010376">
    <property type="entry name" value="IspE"/>
    <property type="match status" value="1"/>
</dbReference>
<organism evidence="12 13">
    <name type="scientific">Corynebacterium guangdongense</name>
    <dbReference type="NCBI Taxonomy" id="1783348"/>
    <lineage>
        <taxon>Bacteria</taxon>
        <taxon>Bacillati</taxon>
        <taxon>Actinomycetota</taxon>
        <taxon>Actinomycetes</taxon>
        <taxon>Mycobacteriales</taxon>
        <taxon>Corynebacteriaceae</taxon>
        <taxon>Corynebacterium</taxon>
    </lineage>
</organism>
<dbReference type="EC" id="2.7.1.148" evidence="2 9"/>
<reference evidence="12" key="1">
    <citation type="submission" date="2023-07" db="EMBL/GenBank/DDBJ databases">
        <title>Sequencing the genomes of 1000 actinobacteria strains.</title>
        <authorList>
            <person name="Klenk H.-P."/>
        </authorList>
    </citation>
    <scope>NUCLEOTIDE SEQUENCE</scope>
    <source>
        <strain evidence="12">DSM 107476</strain>
    </source>
</reference>
<dbReference type="InterPro" id="IPR006204">
    <property type="entry name" value="GHMP_kinase_N_dom"/>
</dbReference>
<dbReference type="RefSeq" id="WP_290197853.1">
    <property type="nucleotide sequence ID" value="NZ_CP047654.1"/>
</dbReference>
<dbReference type="InterPro" id="IPR020568">
    <property type="entry name" value="Ribosomal_Su5_D2-typ_SF"/>
</dbReference>
<gene>
    <name evidence="9" type="primary">ispE</name>
    <name evidence="12" type="ORF">J2S39_000538</name>
</gene>
<dbReference type="GO" id="GO:0050515">
    <property type="term" value="F:4-(cytidine 5'-diphospho)-2-C-methyl-D-erythritol kinase activity"/>
    <property type="evidence" value="ECO:0007669"/>
    <property type="project" value="UniProtKB-EC"/>
</dbReference>
<dbReference type="InterPro" id="IPR014721">
    <property type="entry name" value="Ribsml_uS5_D2-typ_fold_subgr"/>
</dbReference>
<feature type="domain" description="GHMP kinase C-terminal" evidence="11">
    <location>
        <begin position="237"/>
        <end position="308"/>
    </location>
</feature>
<comment type="catalytic activity">
    <reaction evidence="9">
        <text>4-CDP-2-C-methyl-D-erythritol + ATP = 4-CDP-2-C-methyl-D-erythritol 2-phosphate + ADP + H(+)</text>
        <dbReference type="Rhea" id="RHEA:18437"/>
        <dbReference type="ChEBI" id="CHEBI:15378"/>
        <dbReference type="ChEBI" id="CHEBI:30616"/>
        <dbReference type="ChEBI" id="CHEBI:57823"/>
        <dbReference type="ChEBI" id="CHEBI:57919"/>
        <dbReference type="ChEBI" id="CHEBI:456216"/>
        <dbReference type="EC" id="2.7.1.148"/>
    </reaction>
</comment>
<dbReference type="InterPro" id="IPR004424">
    <property type="entry name" value="IspE"/>
</dbReference>
<dbReference type="InterPro" id="IPR036554">
    <property type="entry name" value="GHMP_kinase_C_sf"/>
</dbReference>
<evidence type="ECO:0000259" key="11">
    <source>
        <dbReference type="Pfam" id="PF08544"/>
    </source>
</evidence>
<comment type="pathway">
    <text evidence="9">Isoprenoid biosynthesis; isopentenyl diphosphate biosynthesis via DXP pathway; isopentenyl diphosphate from 1-deoxy-D-xylulose 5-phosphate: step 3/6.</text>
</comment>
<feature type="active site" evidence="9">
    <location>
        <position position="164"/>
    </location>
</feature>
<protein>
    <recommendedName>
        <fullName evidence="3 9">4-diphosphocytidyl-2-C-methyl-D-erythritol kinase</fullName>
        <shortName evidence="9">CMK</shortName>
        <ecNumber evidence="2 9">2.7.1.148</ecNumber>
    </recommendedName>
    <alternativeName>
        <fullName evidence="8 9">4-(cytidine-5'-diphospho)-2-C-methyl-D-erythritol kinase</fullName>
    </alternativeName>
</protein>
<dbReference type="Pfam" id="PF08544">
    <property type="entry name" value="GHMP_kinases_C"/>
    <property type="match status" value="1"/>
</dbReference>
<evidence type="ECO:0000256" key="9">
    <source>
        <dbReference type="HAMAP-Rule" id="MF_00061"/>
    </source>
</evidence>
<keyword evidence="4 9" id="KW-0808">Transferase</keyword>
<keyword evidence="9" id="KW-0414">Isoprene biosynthesis</keyword>
<evidence type="ECO:0000256" key="1">
    <source>
        <dbReference type="ARBA" id="ARBA00009684"/>
    </source>
</evidence>
<dbReference type="HAMAP" id="MF_00061">
    <property type="entry name" value="IspE"/>
    <property type="match status" value="1"/>
</dbReference>